<name>A0AAN9RT51_PHACN</name>
<evidence type="ECO:0000313" key="2">
    <source>
        <dbReference type="Proteomes" id="UP001374584"/>
    </source>
</evidence>
<evidence type="ECO:0000313" key="1">
    <source>
        <dbReference type="EMBL" id="KAK7382742.1"/>
    </source>
</evidence>
<dbReference type="AlphaFoldDB" id="A0AAN9RT51"/>
<dbReference type="PANTHER" id="PTHR32387">
    <property type="entry name" value="WU:FJ29H11"/>
    <property type="match status" value="1"/>
</dbReference>
<sequence length="213" mass="24221">MYLHLKRLFEMEKVFVWYPQNLVPSSRSDLSDLYRKIGARSVSECICTEDPSLPNVLELKQIGAANVCNVKLLVKLILGFLACSSLKMEPNKRHEAVKGLLNLSFFETKDSINVSYSLSLSSGNIITKRANRMVRWEIQSSKFFTQMNWHGENAGLVKYATYFSEAISEGVLMENHDHVAPLSELIRLAFLLKFNEEAIDLLMDSIKGKERIG</sequence>
<accession>A0AAN9RT51</accession>
<gene>
    <name evidence="1" type="ORF">VNO80_01793</name>
</gene>
<dbReference type="PANTHER" id="PTHR32387:SF3">
    <property type="entry name" value="ATP_DNA BINDING PROTEIN"/>
    <property type="match status" value="1"/>
</dbReference>
<proteinExistence type="predicted"/>
<organism evidence="1 2">
    <name type="scientific">Phaseolus coccineus</name>
    <name type="common">Scarlet runner bean</name>
    <name type="synonym">Phaseolus multiflorus</name>
    <dbReference type="NCBI Taxonomy" id="3886"/>
    <lineage>
        <taxon>Eukaryota</taxon>
        <taxon>Viridiplantae</taxon>
        <taxon>Streptophyta</taxon>
        <taxon>Embryophyta</taxon>
        <taxon>Tracheophyta</taxon>
        <taxon>Spermatophyta</taxon>
        <taxon>Magnoliopsida</taxon>
        <taxon>eudicotyledons</taxon>
        <taxon>Gunneridae</taxon>
        <taxon>Pentapetalae</taxon>
        <taxon>rosids</taxon>
        <taxon>fabids</taxon>
        <taxon>Fabales</taxon>
        <taxon>Fabaceae</taxon>
        <taxon>Papilionoideae</taxon>
        <taxon>50 kb inversion clade</taxon>
        <taxon>NPAAA clade</taxon>
        <taxon>indigoferoid/millettioid clade</taxon>
        <taxon>Phaseoleae</taxon>
        <taxon>Phaseolus</taxon>
    </lineage>
</organism>
<dbReference type="EMBL" id="JAYMYR010000001">
    <property type="protein sequence ID" value="KAK7382742.1"/>
    <property type="molecule type" value="Genomic_DNA"/>
</dbReference>
<comment type="caution">
    <text evidence="1">The sequence shown here is derived from an EMBL/GenBank/DDBJ whole genome shotgun (WGS) entry which is preliminary data.</text>
</comment>
<reference evidence="1 2" key="1">
    <citation type="submission" date="2024-01" db="EMBL/GenBank/DDBJ databases">
        <title>The genomes of 5 underutilized Papilionoideae crops provide insights into root nodulation and disease resistanc.</title>
        <authorList>
            <person name="Jiang F."/>
        </authorList>
    </citation>
    <scope>NUCLEOTIDE SEQUENCE [LARGE SCALE GENOMIC DNA]</scope>
    <source>
        <strain evidence="1">JINMINGXINNONG_FW02</strain>
        <tissue evidence="1">Leaves</tissue>
    </source>
</reference>
<keyword evidence="2" id="KW-1185">Reference proteome</keyword>
<protein>
    <submittedName>
        <fullName evidence="1">Uncharacterized protein</fullName>
    </submittedName>
</protein>
<dbReference type="Proteomes" id="UP001374584">
    <property type="component" value="Unassembled WGS sequence"/>
</dbReference>
<dbReference type="InterPro" id="IPR052957">
    <property type="entry name" value="Auxin_embryo_med"/>
</dbReference>